<name>X1IW37_9ZZZZ</name>
<accession>X1IW37</accession>
<dbReference type="EMBL" id="BARU01017759">
    <property type="protein sequence ID" value="GAH61758.1"/>
    <property type="molecule type" value="Genomic_DNA"/>
</dbReference>
<reference evidence="1" key="1">
    <citation type="journal article" date="2014" name="Front. Microbiol.">
        <title>High frequency of phylogenetically diverse reductive dehalogenase-homologous genes in deep subseafloor sedimentary metagenomes.</title>
        <authorList>
            <person name="Kawai M."/>
            <person name="Futagami T."/>
            <person name="Toyoda A."/>
            <person name="Takaki Y."/>
            <person name="Nishi S."/>
            <person name="Hori S."/>
            <person name="Arai W."/>
            <person name="Tsubouchi T."/>
            <person name="Morono Y."/>
            <person name="Uchiyama I."/>
            <person name="Ito T."/>
            <person name="Fujiyama A."/>
            <person name="Inagaki F."/>
            <person name="Takami H."/>
        </authorList>
    </citation>
    <scope>NUCLEOTIDE SEQUENCE</scope>
    <source>
        <strain evidence="1">Expedition CK06-06</strain>
    </source>
</reference>
<gene>
    <name evidence="1" type="ORF">S03H2_29416</name>
</gene>
<dbReference type="AlphaFoldDB" id="X1IW37"/>
<sequence length="254" mass="30339">MPQIPFELLKKVLIDYRSYRNNSISPYFALEFDNFLKYFFDFSKVEFIINTFNNKPLKKAFNLLSEQYPNEFQNFYGKSLSPITIDSIPEDFKLFISNYEKIYQQNQERIEGYLFNDVFVERLSQLSTRKNFKFKELDVLTQTSTSKTVLPDSVVEINGHKVAIEFKTRHFEDKWLLIKKYHYRKYKKYAKNEGIEKNFVLHCHYPFDFDHLPNYHLGLDFLSPSTDSALLIPLDLYKKIPVDIDTTLKGRIRP</sequence>
<organism evidence="1">
    <name type="scientific">marine sediment metagenome</name>
    <dbReference type="NCBI Taxonomy" id="412755"/>
    <lineage>
        <taxon>unclassified sequences</taxon>
        <taxon>metagenomes</taxon>
        <taxon>ecological metagenomes</taxon>
    </lineage>
</organism>
<protein>
    <submittedName>
        <fullName evidence="1">Uncharacterized protein</fullName>
    </submittedName>
</protein>
<proteinExistence type="predicted"/>
<comment type="caution">
    <text evidence="1">The sequence shown here is derived from an EMBL/GenBank/DDBJ whole genome shotgun (WGS) entry which is preliminary data.</text>
</comment>
<evidence type="ECO:0000313" key="1">
    <source>
        <dbReference type="EMBL" id="GAH61758.1"/>
    </source>
</evidence>
<feature type="non-terminal residue" evidence="1">
    <location>
        <position position="254"/>
    </location>
</feature>